<dbReference type="NCBIfam" id="TIGR02678">
    <property type="entry name" value="TIGR02678 family protein"/>
    <property type="match status" value="1"/>
</dbReference>
<organism evidence="1 2">
    <name type="scientific">Antrihabitans spumae</name>
    <dbReference type="NCBI Taxonomy" id="3373370"/>
    <lineage>
        <taxon>Bacteria</taxon>
        <taxon>Bacillati</taxon>
        <taxon>Actinomycetota</taxon>
        <taxon>Actinomycetes</taxon>
        <taxon>Mycobacteriales</taxon>
        <taxon>Nocardiaceae</taxon>
        <taxon>Antrihabitans</taxon>
    </lineage>
</organism>
<name>A0ABW7JHH6_9NOCA</name>
<dbReference type="RefSeq" id="WP_395112811.1">
    <property type="nucleotide sequence ID" value="NZ_JBIMSO010000017.1"/>
</dbReference>
<dbReference type="InterPro" id="IPR013494">
    <property type="entry name" value="CHP02678"/>
</dbReference>
<accession>A0ABW7JHH6</accession>
<dbReference type="EMBL" id="JBIMSO010000017">
    <property type="protein sequence ID" value="MFH5207407.1"/>
    <property type="molecule type" value="Genomic_DNA"/>
</dbReference>
<comment type="caution">
    <text evidence="1">The sequence shown here is derived from an EMBL/GenBank/DDBJ whole genome shotgun (WGS) entry which is preliminary data.</text>
</comment>
<dbReference type="Pfam" id="PF09661">
    <property type="entry name" value="DUF2398"/>
    <property type="match status" value="1"/>
</dbReference>
<dbReference type="Proteomes" id="UP001609175">
    <property type="component" value="Unassembled WGS sequence"/>
</dbReference>
<sequence>MTTALTDAVTAQRIADQRRAARALLRKPLLRADGAEGVAFVLVTRHLRELREWFDRETGWRLVVNSEVARLVKTVPGTADHTHPALDRHRKIAFSRRRYVVTCLALAVLERADSQITLGRLAEHIVAAAADPGLVDAGVAFTLGSRDERGDLVAAARLLLELGVLTRVAGEEQAFVDNTGDVLYDVRRRITSALLTTTRGPSMVSADSIEDRLDGITAELPAATDEQRNRRIRFRLTRILLDEPVLYYDTLAEPELAYFTRQRSAICGRIQAFTGLVAETRAEGIAMVDPADDLTDVRMPEIGTDGHVTLLVAEWLSRDIGTCVPVADQRGKVARIAADHVRRRVWKRASAEDGAEAELVETAIRKLEALRLVQRSVDGVRPLPAISRYALAEPTVSGSRSAGANR</sequence>
<evidence type="ECO:0000313" key="2">
    <source>
        <dbReference type="Proteomes" id="UP001609175"/>
    </source>
</evidence>
<protein>
    <submittedName>
        <fullName evidence="1">TIGR02678 family protein</fullName>
    </submittedName>
</protein>
<reference evidence="1 2" key="1">
    <citation type="submission" date="2024-10" db="EMBL/GenBank/DDBJ databases">
        <authorList>
            <person name="Riesco R."/>
        </authorList>
    </citation>
    <scope>NUCLEOTIDE SEQUENCE [LARGE SCALE GENOMIC DNA]</scope>
    <source>
        <strain evidence="1 2">NCIMB 15449</strain>
    </source>
</reference>
<evidence type="ECO:0000313" key="1">
    <source>
        <dbReference type="EMBL" id="MFH5207407.1"/>
    </source>
</evidence>
<gene>
    <name evidence="1" type="ORF">ACHIPZ_04110</name>
</gene>
<proteinExistence type="predicted"/>